<dbReference type="Pfam" id="PF10022">
    <property type="entry name" value="DUF2264"/>
    <property type="match status" value="1"/>
</dbReference>
<accession>A0A1M5QNJ6</accession>
<feature type="domain" description="DUF2264" evidence="1">
    <location>
        <begin position="18"/>
        <end position="363"/>
    </location>
</feature>
<feature type="domain" description="DUF2264" evidence="2">
    <location>
        <begin position="370"/>
        <end position="600"/>
    </location>
</feature>
<dbReference type="RefSeq" id="WP_072792940.1">
    <property type="nucleotide sequence ID" value="NZ_FQWM01000003.1"/>
</dbReference>
<dbReference type="Proteomes" id="UP000184211">
    <property type="component" value="Unassembled WGS sequence"/>
</dbReference>
<keyword evidence="4" id="KW-1185">Reference proteome</keyword>
<sequence>MTETQFQFNPMYGNPFATRADAVDALVALSKPLMGQFSNSRGRLRLGSAGAHFPEEAADLEGLSRPLWGFAPLMAGGGTFEGIELFVEGLINGTDPSHGDYWGPPQDFDQKIVESAAIGYALALAPNVFWDPLTKAQQDNLSNWLVTSLTCIPAPNNWHFFHVLVSLGLDRVGVPYDRSSVEDDLDFLETCEMEKGWYRDGHQPRAEHYIPFAMHFYGLIHAALSKDHGLGDEARAERFRQRARVFVPQIRHWYDSNGAGLAYGRSLTYRFAQAGIWGALALADVEALPWGELRGYWARNMRYWAKLPIADRDGVLPVGYGYPNLLMSESYNSPGSPYWAFKAFAPLALGEDHPFWSEGEAPYVAPSEGVTCLDQPGMIHWEEPGNAVLLTGGQEAFAMRQGPEKYNKFAYSTRYGFSVESDPRCFASGVFDNMIAFSEDGAHYHVRRNEKMARIGADRLYSAWSPMPGVDVESWVVARPPWHIRIHRITTNRTVMSREGGFAVEREGWLPLSAEPAVAHRTEPDKPKELQYRFARVTTKTDRSEIIDLDLPWVEAGVKRWGRVHHADPNTNVIYPRSWAPQLTADLSPGEHWHAAAIYAGMGADRDPGPPPSLPSYEELMQDRENLRVIPVWDVK</sequence>
<dbReference type="PIRSF" id="PIRSF014753">
    <property type="entry name" value="UCP014753"/>
    <property type="match status" value="1"/>
</dbReference>
<protein>
    <recommendedName>
        <fullName evidence="5">DUF2264 domain-containing protein</fullName>
    </recommendedName>
</protein>
<dbReference type="OrthoDB" id="9813465at2"/>
<organism evidence="3 4">
    <name type="scientific">Cognatishimia maritima</name>
    <dbReference type="NCBI Taxonomy" id="870908"/>
    <lineage>
        <taxon>Bacteria</taxon>
        <taxon>Pseudomonadati</taxon>
        <taxon>Pseudomonadota</taxon>
        <taxon>Alphaproteobacteria</taxon>
        <taxon>Rhodobacterales</taxon>
        <taxon>Paracoccaceae</taxon>
        <taxon>Cognatishimia</taxon>
    </lineage>
</organism>
<dbReference type="InterPro" id="IPR049237">
    <property type="entry name" value="DUF2264_C"/>
</dbReference>
<evidence type="ECO:0000259" key="2">
    <source>
        <dbReference type="Pfam" id="PF20938"/>
    </source>
</evidence>
<dbReference type="PANTHER" id="PTHR35339">
    <property type="entry name" value="LINALOOL DEHYDRATASE_ISOMERASE DOMAIN-CONTAINING PROTEIN"/>
    <property type="match status" value="1"/>
</dbReference>
<dbReference type="InterPro" id="IPR049349">
    <property type="entry name" value="DUF2264_N"/>
</dbReference>
<evidence type="ECO:0008006" key="5">
    <source>
        <dbReference type="Google" id="ProtNLM"/>
    </source>
</evidence>
<dbReference type="EMBL" id="FQWM01000003">
    <property type="protein sequence ID" value="SHH15498.1"/>
    <property type="molecule type" value="Genomic_DNA"/>
</dbReference>
<evidence type="ECO:0000259" key="1">
    <source>
        <dbReference type="Pfam" id="PF10022"/>
    </source>
</evidence>
<dbReference type="InterPro" id="IPR016624">
    <property type="entry name" value="UCP014753"/>
</dbReference>
<dbReference type="AlphaFoldDB" id="A0A1M5QNJ6"/>
<gene>
    <name evidence="3" type="ORF">SAMN04488044_2053</name>
</gene>
<reference evidence="4" key="1">
    <citation type="submission" date="2016-11" db="EMBL/GenBank/DDBJ databases">
        <authorList>
            <person name="Varghese N."/>
            <person name="Submissions S."/>
        </authorList>
    </citation>
    <scope>NUCLEOTIDE SEQUENCE [LARGE SCALE GENOMIC DNA]</scope>
    <source>
        <strain evidence="4">DSM 28223</strain>
    </source>
</reference>
<dbReference type="Pfam" id="PF20938">
    <property type="entry name" value="DUF2264_C"/>
    <property type="match status" value="1"/>
</dbReference>
<proteinExistence type="predicted"/>
<evidence type="ECO:0000313" key="3">
    <source>
        <dbReference type="EMBL" id="SHH15498.1"/>
    </source>
</evidence>
<dbReference type="STRING" id="870908.SAMN04488044_2053"/>
<dbReference type="PANTHER" id="PTHR35339:SF4">
    <property type="entry name" value="LINALOOL DEHYDRATASE_ISOMERASE DOMAIN-CONTAINING PROTEIN"/>
    <property type="match status" value="1"/>
</dbReference>
<evidence type="ECO:0000313" key="4">
    <source>
        <dbReference type="Proteomes" id="UP000184211"/>
    </source>
</evidence>
<name>A0A1M5QNJ6_9RHOB</name>